<feature type="compositionally biased region" description="Basic and acidic residues" evidence="1">
    <location>
        <begin position="56"/>
        <end position="65"/>
    </location>
</feature>
<gene>
    <name evidence="2" type="ORF">IZ6_17810</name>
</gene>
<organism evidence="2 3">
    <name type="scientific">Terrihabitans soli</name>
    <dbReference type="NCBI Taxonomy" id="708113"/>
    <lineage>
        <taxon>Bacteria</taxon>
        <taxon>Pseudomonadati</taxon>
        <taxon>Pseudomonadota</taxon>
        <taxon>Alphaproteobacteria</taxon>
        <taxon>Hyphomicrobiales</taxon>
        <taxon>Terrihabitans</taxon>
    </lineage>
</organism>
<name>A0A6S6QNN9_9HYPH</name>
<reference evidence="2 3" key="1">
    <citation type="submission" date="2020-08" db="EMBL/GenBank/DDBJ databases">
        <title>Genome sequence of Rhizobiales bacterium strain IZ6.</title>
        <authorList>
            <person name="Nakai R."/>
            <person name="Naganuma T."/>
        </authorList>
    </citation>
    <scope>NUCLEOTIDE SEQUENCE [LARGE SCALE GENOMIC DNA]</scope>
    <source>
        <strain evidence="2 3">IZ6</strain>
    </source>
</reference>
<feature type="region of interest" description="Disordered" evidence="1">
    <location>
        <begin position="33"/>
        <end position="65"/>
    </location>
</feature>
<accession>A0A6S6QNN9</accession>
<evidence type="ECO:0000256" key="1">
    <source>
        <dbReference type="SAM" id="MobiDB-lite"/>
    </source>
</evidence>
<dbReference type="Proteomes" id="UP000515317">
    <property type="component" value="Chromosome"/>
</dbReference>
<proteinExistence type="predicted"/>
<dbReference type="KEGG" id="tso:IZ6_17810"/>
<dbReference type="AlphaFoldDB" id="A0A6S6QNN9"/>
<protein>
    <submittedName>
        <fullName evidence="2">Uncharacterized protein</fullName>
    </submittedName>
</protein>
<evidence type="ECO:0000313" key="3">
    <source>
        <dbReference type="Proteomes" id="UP000515317"/>
    </source>
</evidence>
<keyword evidence="3" id="KW-1185">Reference proteome</keyword>
<dbReference type="EMBL" id="AP023361">
    <property type="protein sequence ID" value="BCJ91046.1"/>
    <property type="molecule type" value="Genomic_DNA"/>
</dbReference>
<sequence>MPSEETTPPVMKTYRVMGLHPILSHFDLTTNKERGQTALHSFTGPKSAPKEQPVQPERERPPAAA</sequence>
<evidence type="ECO:0000313" key="2">
    <source>
        <dbReference type="EMBL" id="BCJ91046.1"/>
    </source>
</evidence>